<evidence type="ECO:0000256" key="1">
    <source>
        <dbReference type="SAM" id="MobiDB-lite"/>
    </source>
</evidence>
<reference evidence="2" key="1">
    <citation type="journal article" date="2022" name="IScience">
        <title>Evolution of zygomycete secretomes and the origins of terrestrial fungal ecologies.</title>
        <authorList>
            <person name="Chang Y."/>
            <person name="Wang Y."/>
            <person name="Mondo S."/>
            <person name="Ahrendt S."/>
            <person name="Andreopoulos W."/>
            <person name="Barry K."/>
            <person name="Beard J."/>
            <person name="Benny G.L."/>
            <person name="Blankenship S."/>
            <person name="Bonito G."/>
            <person name="Cuomo C."/>
            <person name="Desiro A."/>
            <person name="Gervers K.A."/>
            <person name="Hundley H."/>
            <person name="Kuo A."/>
            <person name="LaButti K."/>
            <person name="Lang B.F."/>
            <person name="Lipzen A."/>
            <person name="O'Donnell K."/>
            <person name="Pangilinan J."/>
            <person name="Reynolds N."/>
            <person name="Sandor L."/>
            <person name="Smith M.E."/>
            <person name="Tsang A."/>
            <person name="Grigoriev I.V."/>
            <person name="Stajich J.E."/>
            <person name="Spatafora J.W."/>
        </authorList>
    </citation>
    <scope>NUCLEOTIDE SEQUENCE</scope>
    <source>
        <strain evidence="2">RSA 2281</strain>
    </source>
</reference>
<evidence type="ECO:0000313" key="3">
    <source>
        <dbReference type="Proteomes" id="UP001209540"/>
    </source>
</evidence>
<feature type="region of interest" description="Disordered" evidence="1">
    <location>
        <begin position="90"/>
        <end position="139"/>
    </location>
</feature>
<proteinExistence type="predicted"/>
<evidence type="ECO:0000313" key="2">
    <source>
        <dbReference type="EMBL" id="KAI9260728.1"/>
    </source>
</evidence>
<dbReference type="AlphaFoldDB" id="A0AAD5JYW2"/>
<protein>
    <submittedName>
        <fullName evidence="2">Uncharacterized protein</fullName>
    </submittedName>
</protein>
<comment type="caution">
    <text evidence="2">The sequence shown here is derived from an EMBL/GenBank/DDBJ whole genome shotgun (WGS) entry which is preliminary data.</text>
</comment>
<dbReference type="EMBL" id="JAIXMP010000016">
    <property type="protein sequence ID" value="KAI9260728.1"/>
    <property type="molecule type" value="Genomic_DNA"/>
</dbReference>
<feature type="compositionally biased region" description="Basic and acidic residues" evidence="1">
    <location>
        <begin position="95"/>
        <end position="139"/>
    </location>
</feature>
<accession>A0AAD5JYW2</accession>
<dbReference type="Proteomes" id="UP001209540">
    <property type="component" value="Unassembled WGS sequence"/>
</dbReference>
<organism evidence="2 3">
    <name type="scientific">Phascolomyces articulosus</name>
    <dbReference type="NCBI Taxonomy" id="60185"/>
    <lineage>
        <taxon>Eukaryota</taxon>
        <taxon>Fungi</taxon>
        <taxon>Fungi incertae sedis</taxon>
        <taxon>Mucoromycota</taxon>
        <taxon>Mucoromycotina</taxon>
        <taxon>Mucoromycetes</taxon>
        <taxon>Mucorales</taxon>
        <taxon>Lichtheimiaceae</taxon>
        <taxon>Phascolomyces</taxon>
    </lineage>
</organism>
<keyword evidence="3" id="KW-1185">Reference proteome</keyword>
<reference evidence="2" key="2">
    <citation type="submission" date="2023-02" db="EMBL/GenBank/DDBJ databases">
        <authorList>
            <consortium name="DOE Joint Genome Institute"/>
            <person name="Mondo S.J."/>
            <person name="Chang Y."/>
            <person name="Wang Y."/>
            <person name="Ahrendt S."/>
            <person name="Andreopoulos W."/>
            <person name="Barry K."/>
            <person name="Beard J."/>
            <person name="Benny G.L."/>
            <person name="Blankenship S."/>
            <person name="Bonito G."/>
            <person name="Cuomo C."/>
            <person name="Desiro A."/>
            <person name="Gervers K.A."/>
            <person name="Hundley H."/>
            <person name="Kuo A."/>
            <person name="LaButti K."/>
            <person name="Lang B.F."/>
            <person name="Lipzen A."/>
            <person name="O'Donnell K."/>
            <person name="Pangilinan J."/>
            <person name="Reynolds N."/>
            <person name="Sandor L."/>
            <person name="Smith M.W."/>
            <person name="Tsang A."/>
            <person name="Grigoriev I.V."/>
            <person name="Stajich J.E."/>
            <person name="Spatafora J.W."/>
        </authorList>
    </citation>
    <scope>NUCLEOTIDE SEQUENCE</scope>
    <source>
        <strain evidence="2">RSA 2281</strain>
    </source>
</reference>
<sequence>MEPQNSSNQNGSSFSQQQQQFLLLPLSEALQHSPSVATEYSPGNFSINPSATSTDMQCFLNKLDRDIRKGKERIQGYQFLYRAVSNMMGDTSIPQEKHLVETGKVEDEKEDKAQDSEREPAQRKDSEKFAEDDFVFRRI</sequence>
<name>A0AAD5JYW2_9FUNG</name>
<gene>
    <name evidence="2" type="ORF">BDA99DRAFT_582532</name>
</gene>